<evidence type="ECO:0000313" key="6">
    <source>
        <dbReference type="Proteomes" id="UP000006057"/>
    </source>
</evidence>
<gene>
    <name evidence="5" type="ordered locus">Mycch_5371</name>
</gene>
<evidence type="ECO:0000313" key="5">
    <source>
        <dbReference type="EMBL" id="AFM20048.1"/>
    </source>
</evidence>
<proteinExistence type="predicted"/>
<keyword evidence="3" id="KW-0378">Hydrolase</keyword>
<dbReference type="Pfam" id="PF00565">
    <property type="entry name" value="SNase"/>
    <property type="match status" value="1"/>
</dbReference>
<evidence type="ECO:0000256" key="1">
    <source>
        <dbReference type="ARBA" id="ARBA00022722"/>
    </source>
</evidence>
<keyword evidence="6" id="KW-1185">Reference proteome</keyword>
<dbReference type="SMART" id="SM00318">
    <property type="entry name" value="SNc"/>
    <property type="match status" value="1"/>
</dbReference>
<dbReference type="KEGG" id="mcb:Mycch_5371"/>
<dbReference type="SUPFAM" id="SSF50199">
    <property type="entry name" value="Staphylococcal nuclease"/>
    <property type="match status" value="1"/>
</dbReference>
<dbReference type="GO" id="GO:0003676">
    <property type="term" value="F:nucleic acid binding"/>
    <property type="evidence" value="ECO:0007669"/>
    <property type="project" value="InterPro"/>
</dbReference>
<evidence type="ECO:0000256" key="3">
    <source>
        <dbReference type="ARBA" id="ARBA00022801"/>
    </source>
</evidence>
<keyword evidence="2" id="KW-0255">Endonuclease</keyword>
<dbReference type="HOGENOM" id="CLU_046484_5_3_11"/>
<dbReference type="PANTHER" id="PTHR12302">
    <property type="entry name" value="EBNA2 BINDING PROTEIN P100"/>
    <property type="match status" value="1"/>
</dbReference>
<keyword evidence="1" id="KW-0540">Nuclease</keyword>
<evidence type="ECO:0000259" key="4">
    <source>
        <dbReference type="PROSITE" id="PS50830"/>
    </source>
</evidence>
<dbReference type="InterPro" id="IPR002071">
    <property type="entry name" value="Thermonucl_AS"/>
</dbReference>
<accession>I4BRZ1</accession>
<dbReference type="PROSITE" id="PS01123">
    <property type="entry name" value="TNASE_1"/>
    <property type="match status" value="1"/>
</dbReference>
<dbReference type="Gene3D" id="2.40.50.90">
    <property type="match status" value="1"/>
</dbReference>
<name>I4BRZ1_MYCCN</name>
<dbReference type="PANTHER" id="PTHR12302:SF3">
    <property type="entry name" value="SERINE_THREONINE-PROTEIN KINASE 31"/>
    <property type="match status" value="1"/>
</dbReference>
<geneLocation type="plasmid" evidence="5 6">
    <name>pMYCCH.01</name>
</geneLocation>
<dbReference type="EMBL" id="CP003054">
    <property type="protein sequence ID" value="AFM20048.1"/>
    <property type="molecule type" value="Genomic_DNA"/>
</dbReference>
<sequence length="167" mass="17898" precursor="true">MLLGAASSACAAPPVVPTFTATARVLRVVDGDTVDVVDDTRGRLRIRVLGIDTPETKKPGYSVACGGPEATEFAQRALTGQRVAIITDYTQDSHDRYGRTLAYLDKPDGWDYSTEAARAGTGRAYIYGHRPAVRSPQIEAAENEARQAARGLWGPPCNGHTESVPVK</sequence>
<protein>
    <submittedName>
        <fullName evidence="5">Micrococcal nuclease-like nuclease</fullName>
    </submittedName>
</protein>
<dbReference type="PATRIC" id="fig|710421.3.peg.5359"/>
<dbReference type="Proteomes" id="UP000006057">
    <property type="component" value="Plasmid pMYCCH.01"/>
</dbReference>
<reference evidence="5 6" key="1">
    <citation type="submission" date="2012-06" db="EMBL/GenBank/DDBJ databases">
        <title>Complete sequence of plasmid 1 of Mycobacterium chubuense NBB4.</title>
        <authorList>
            <consortium name="US DOE Joint Genome Institute"/>
            <person name="Lucas S."/>
            <person name="Han J."/>
            <person name="Lapidus A."/>
            <person name="Cheng J.-F."/>
            <person name="Goodwin L."/>
            <person name="Pitluck S."/>
            <person name="Peters L."/>
            <person name="Mikhailova N."/>
            <person name="Teshima H."/>
            <person name="Detter J.C."/>
            <person name="Han C."/>
            <person name="Tapia R."/>
            <person name="Land M."/>
            <person name="Hauser L."/>
            <person name="Kyrpides N."/>
            <person name="Ivanova N."/>
            <person name="Pagani I."/>
            <person name="Mattes T."/>
            <person name="Holmes A."/>
            <person name="Rutledge P."/>
            <person name="Paulsen I."/>
            <person name="Coleman N."/>
            <person name="Woyke T."/>
        </authorList>
    </citation>
    <scope>NUCLEOTIDE SEQUENCE [LARGE SCALE GENOMIC DNA]</scope>
    <source>
        <strain evidence="5 6">NBB4</strain>
        <plasmid evidence="5 6">pMYCCH.01</plasmid>
    </source>
</reference>
<evidence type="ECO:0000256" key="2">
    <source>
        <dbReference type="ARBA" id="ARBA00022759"/>
    </source>
</evidence>
<feature type="domain" description="TNase-like" evidence="4">
    <location>
        <begin position="19"/>
        <end position="155"/>
    </location>
</feature>
<dbReference type="GO" id="GO:0016787">
    <property type="term" value="F:hydrolase activity"/>
    <property type="evidence" value="ECO:0007669"/>
    <property type="project" value="UniProtKB-KW"/>
</dbReference>
<dbReference type="PROSITE" id="PS50830">
    <property type="entry name" value="TNASE_3"/>
    <property type="match status" value="1"/>
</dbReference>
<dbReference type="InterPro" id="IPR016071">
    <property type="entry name" value="Staphylococal_nuclease_OB-fold"/>
</dbReference>
<dbReference type="InterPro" id="IPR035437">
    <property type="entry name" value="SNase_OB-fold_sf"/>
</dbReference>
<keyword evidence="5" id="KW-0614">Plasmid</keyword>
<dbReference type="GO" id="GO:0004519">
    <property type="term" value="F:endonuclease activity"/>
    <property type="evidence" value="ECO:0007669"/>
    <property type="project" value="UniProtKB-KW"/>
</dbReference>
<dbReference type="AlphaFoldDB" id="I4BRZ1"/>
<organism evidence="5 6">
    <name type="scientific">Mycolicibacterium chubuense (strain NBB4)</name>
    <name type="common">Mycobacterium chubuense</name>
    <dbReference type="NCBI Taxonomy" id="710421"/>
    <lineage>
        <taxon>Bacteria</taxon>
        <taxon>Bacillati</taxon>
        <taxon>Actinomycetota</taxon>
        <taxon>Actinomycetes</taxon>
        <taxon>Mycobacteriales</taxon>
        <taxon>Mycobacteriaceae</taxon>
        <taxon>Mycolicibacterium</taxon>
    </lineage>
</organism>